<feature type="compositionally biased region" description="Low complexity" evidence="1">
    <location>
        <begin position="357"/>
        <end position="369"/>
    </location>
</feature>
<evidence type="ECO:0000313" key="3">
    <source>
        <dbReference type="EMBL" id="KAJ3506795.1"/>
    </source>
</evidence>
<dbReference type="Pfam" id="PF18717">
    <property type="entry name" value="CxC4"/>
    <property type="match status" value="1"/>
</dbReference>
<keyword evidence="4" id="KW-1185">Reference proteome</keyword>
<reference evidence="3" key="1">
    <citation type="submission" date="2022-07" db="EMBL/GenBank/DDBJ databases">
        <title>Genome Sequence of Agrocybe chaxingu.</title>
        <authorList>
            <person name="Buettner E."/>
        </authorList>
    </citation>
    <scope>NUCLEOTIDE SEQUENCE</scope>
    <source>
        <strain evidence="3">MP-N11</strain>
    </source>
</reference>
<feature type="region of interest" description="Disordered" evidence="1">
    <location>
        <begin position="338"/>
        <end position="369"/>
    </location>
</feature>
<dbReference type="Proteomes" id="UP001148786">
    <property type="component" value="Unassembled WGS sequence"/>
</dbReference>
<dbReference type="PANTHER" id="PTHR34305:SF1">
    <property type="entry name" value="SWIM-TYPE DOMAIN-CONTAINING PROTEIN"/>
    <property type="match status" value="1"/>
</dbReference>
<evidence type="ECO:0000259" key="2">
    <source>
        <dbReference type="Pfam" id="PF18717"/>
    </source>
</evidence>
<feature type="domain" description="HMG" evidence="2">
    <location>
        <begin position="130"/>
        <end position="257"/>
    </location>
</feature>
<dbReference type="InterPro" id="IPR040648">
    <property type="entry name" value="HMGXB3_CxC4"/>
</dbReference>
<evidence type="ECO:0000256" key="1">
    <source>
        <dbReference type="SAM" id="MobiDB-lite"/>
    </source>
</evidence>
<sequence>MEDTTDGVFINLFSIPARNQHALLKNRAVVEHCGRDTGEGQWKCSIDRSSSSCAHIRLARHSLQQHLTGLPSARDPNVSSSEDLPEFEVLTIKEGGRLCDPVSYKRLPPPVWARIPADPVAPPIPILETPPDLITLEIDSQCSCPARTRFKAGEPTEVKQCTLYTLTGASRTSIQLQRCGECARGFVGPDGSDIGVFNFNNVTLLTLDLLEDYTCAFTTSETPFVSWVAVVGRRYETRRSAIPFLKEKTFRAAWFAYIQLISLDNDMECTRCGPCPDVTIWDGVTLAFNRKHLLQTLSPPTKVHADSEIKPLVKLGDNLQFIPSSKLRKDLQDFLSHKIDLPPRHSPSDSTTTNGGISEPDSSSTVPSSATISRLASLPGITASLSEIDPHLGALFDKHFGTEATLNQYKAPQEYCDLFLHISAHEYALQMINGQGLEVLREFVLDPSPMNASKAIRIPALHRVLSFEWKSKKSFNSHTLGTCRWLYIRSYTTLNSLKKYNSPLSPSVPLVEENWKEIRRRPIYPGISKDGGNDQGGQDMRGEGCQKFYSRICYGFHCIPSAEGRNDVFSAIYTRWKKPPTVIVYDFACALQPYCMAREPDFFSKTLFAIDVFHATGHTRCGRSAFLSTYAETDPDLALVNTSAAECGNSGILRIRKSIDVSKLYVRRDAKREPGYDKHNMKSRVLKAMHSRQVQGGMQKAHGTIKDGVIVAIMRAVAGSSMKGEKALHFTGRVFRAAGRGEYLGGVHAFPPRCG</sequence>
<feature type="compositionally biased region" description="Basic and acidic residues" evidence="1">
    <location>
        <begin position="338"/>
        <end position="347"/>
    </location>
</feature>
<name>A0A9W8MSG8_9AGAR</name>
<organism evidence="3 4">
    <name type="scientific">Agrocybe chaxingu</name>
    <dbReference type="NCBI Taxonomy" id="84603"/>
    <lineage>
        <taxon>Eukaryota</taxon>
        <taxon>Fungi</taxon>
        <taxon>Dikarya</taxon>
        <taxon>Basidiomycota</taxon>
        <taxon>Agaricomycotina</taxon>
        <taxon>Agaricomycetes</taxon>
        <taxon>Agaricomycetidae</taxon>
        <taxon>Agaricales</taxon>
        <taxon>Agaricineae</taxon>
        <taxon>Strophariaceae</taxon>
        <taxon>Agrocybe</taxon>
    </lineage>
</organism>
<dbReference type="AlphaFoldDB" id="A0A9W8MSG8"/>
<proteinExistence type="predicted"/>
<dbReference type="PANTHER" id="PTHR34305">
    <property type="entry name" value="EXPRESSED PROTEIN"/>
    <property type="match status" value="1"/>
</dbReference>
<comment type="caution">
    <text evidence="3">The sequence shown here is derived from an EMBL/GenBank/DDBJ whole genome shotgun (WGS) entry which is preliminary data.</text>
</comment>
<dbReference type="OrthoDB" id="5598737at2759"/>
<accession>A0A9W8MSG8</accession>
<evidence type="ECO:0000313" key="4">
    <source>
        <dbReference type="Proteomes" id="UP001148786"/>
    </source>
</evidence>
<gene>
    <name evidence="3" type="ORF">NLJ89_g6667</name>
</gene>
<protein>
    <recommendedName>
        <fullName evidence="2">HMG domain-containing protein</fullName>
    </recommendedName>
</protein>
<dbReference type="EMBL" id="JANKHO010000725">
    <property type="protein sequence ID" value="KAJ3506795.1"/>
    <property type="molecule type" value="Genomic_DNA"/>
</dbReference>